<protein>
    <recommendedName>
        <fullName evidence="3">glucan endo-1,3-beta-D-glucosidase</fullName>
        <ecNumber evidence="3">3.2.1.39</ecNumber>
    </recommendedName>
</protein>
<dbReference type="SUPFAM" id="SSF51445">
    <property type="entry name" value="(Trans)glycosidases"/>
    <property type="match status" value="1"/>
</dbReference>
<dbReference type="Gene3D" id="3.20.20.80">
    <property type="entry name" value="Glycosidases"/>
    <property type="match status" value="1"/>
</dbReference>
<feature type="chain" id="PRO_5040282059" description="glucan endo-1,3-beta-D-glucosidase" evidence="8">
    <location>
        <begin position="35"/>
        <end position="448"/>
    </location>
</feature>
<evidence type="ECO:0000256" key="7">
    <source>
        <dbReference type="RuleBase" id="RU004335"/>
    </source>
</evidence>
<evidence type="ECO:0000256" key="6">
    <source>
        <dbReference type="ARBA" id="ARBA00023295"/>
    </source>
</evidence>
<dbReference type="Proteomes" id="UP001152561">
    <property type="component" value="Unassembled WGS sequence"/>
</dbReference>
<organism evidence="9 10">
    <name type="scientific">Anisodus acutangulus</name>
    <dbReference type="NCBI Taxonomy" id="402998"/>
    <lineage>
        <taxon>Eukaryota</taxon>
        <taxon>Viridiplantae</taxon>
        <taxon>Streptophyta</taxon>
        <taxon>Embryophyta</taxon>
        <taxon>Tracheophyta</taxon>
        <taxon>Spermatophyta</taxon>
        <taxon>Magnoliopsida</taxon>
        <taxon>eudicotyledons</taxon>
        <taxon>Gunneridae</taxon>
        <taxon>Pentapetalae</taxon>
        <taxon>asterids</taxon>
        <taxon>lamiids</taxon>
        <taxon>Solanales</taxon>
        <taxon>Solanaceae</taxon>
        <taxon>Solanoideae</taxon>
        <taxon>Hyoscyameae</taxon>
        <taxon>Anisodus</taxon>
    </lineage>
</organism>
<dbReference type="GO" id="GO:0042973">
    <property type="term" value="F:glucan endo-1,3-beta-D-glucosidase activity"/>
    <property type="evidence" value="ECO:0007669"/>
    <property type="project" value="UniProtKB-EC"/>
</dbReference>
<proteinExistence type="inferred from homology"/>
<gene>
    <name evidence="9" type="ORF">K7X08_033039</name>
</gene>
<dbReference type="EMBL" id="JAJAGQ010000011">
    <property type="protein sequence ID" value="KAJ8549332.1"/>
    <property type="molecule type" value="Genomic_DNA"/>
</dbReference>
<reference evidence="10" key="1">
    <citation type="journal article" date="2023" name="Proc. Natl. Acad. Sci. U.S.A.">
        <title>Genomic and structural basis for evolution of tropane alkaloid biosynthesis.</title>
        <authorList>
            <person name="Wanga Y.-J."/>
            <person name="Taina T."/>
            <person name="Yua J.-Y."/>
            <person name="Lia J."/>
            <person name="Xua B."/>
            <person name="Chenc J."/>
            <person name="D'Auriad J.C."/>
            <person name="Huanga J.-P."/>
            <person name="Huanga S.-X."/>
        </authorList>
    </citation>
    <scope>NUCLEOTIDE SEQUENCE [LARGE SCALE GENOMIC DNA]</scope>
    <source>
        <strain evidence="10">cv. KIB-2019</strain>
    </source>
</reference>
<dbReference type="InterPro" id="IPR044965">
    <property type="entry name" value="Glyco_hydro_17_plant"/>
</dbReference>
<evidence type="ECO:0000256" key="5">
    <source>
        <dbReference type="ARBA" id="ARBA00022801"/>
    </source>
</evidence>
<keyword evidence="5" id="KW-0378">Hydrolase</keyword>
<dbReference type="PANTHER" id="PTHR32227">
    <property type="entry name" value="GLUCAN ENDO-1,3-BETA-GLUCOSIDASE BG1-RELATED-RELATED"/>
    <property type="match status" value="1"/>
</dbReference>
<evidence type="ECO:0000256" key="3">
    <source>
        <dbReference type="ARBA" id="ARBA00012780"/>
    </source>
</evidence>
<dbReference type="EC" id="3.2.1.39" evidence="3"/>
<name>A0A9Q1RCV6_9SOLA</name>
<dbReference type="AlphaFoldDB" id="A0A9Q1RCV6"/>
<evidence type="ECO:0000256" key="2">
    <source>
        <dbReference type="ARBA" id="ARBA00008773"/>
    </source>
</evidence>
<dbReference type="GO" id="GO:0005975">
    <property type="term" value="P:carbohydrate metabolic process"/>
    <property type="evidence" value="ECO:0007669"/>
    <property type="project" value="InterPro"/>
</dbReference>
<comment type="similarity">
    <text evidence="2 7">Belongs to the glycosyl hydrolase 17 family.</text>
</comment>
<keyword evidence="10" id="KW-1185">Reference proteome</keyword>
<dbReference type="FunFam" id="3.20.20.80:FF:000005">
    <property type="entry name" value="Glucan endo-1,3-beta-glucosidase 14"/>
    <property type="match status" value="1"/>
</dbReference>
<sequence length="448" mass="49652">MDALFRSRTSLLQILATFFLLILLGLNNIREVESLGINYGQVANNLPPPDTVLQLLHALKITKARIYDTNPQVLTTFANSNIELIVTVENQMLITLSDQQQALQWVTSHIRPYCPATNITGIAVGNEIFTDGDTSLMTYLVPAMVNIHAALVKTGLSQFIQVSSPNSLAVLANSYPPSAGIFRTDLNGVMQQFLQFLAATRSPFWINAYPYFAYKDNPSKISLDYVLFNSNQGMVDPYTKLHYDNMLYAQVDAAIFAIARMGFNGLEVKISETGWPSKGDSNEIGATLQNAAIYNRNILRRQLLNEGTPLRPNVRLDIYVFALFNEDMKPGPTSERNYGLFQPDGTMAYNVGLLSTTTSSTTEPSSASISLASSAPPMVKQVGYQNLANWMMMFVYFCWHCKQSLDDDHDDVLDVIAENLENSAEEAHVDIPIDGTNTCCSSCRSAYP</sequence>
<keyword evidence="6" id="KW-0326">Glycosidase</keyword>
<evidence type="ECO:0000313" key="10">
    <source>
        <dbReference type="Proteomes" id="UP001152561"/>
    </source>
</evidence>
<dbReference type="InterPro" id="IPR000490">
    <property type="entry name" value="Glyco_hydro_17"/>
</dbReference>
<evidence type="ECO:0000256" key="1">
    <source>
        <dbReference type="ARBA" id="ARBA00000382"/>
    </source>
</evidence>
<keyword evidence="4 8" id="KW-0732">Signal</keyword>
<dbReference type="Pfam" id="PF00332">
    <property type="entry name" value="Glyco_hydro_17"/>
    <property type="match status" value="1"/>
</dbReference>
<dbReference type="OrthoDB" id="77201at2759"/>
<evidence type="ECO:0000256" key="8">
    <source>
        <dbReference type="SAM" id="SignalP"/>
    </source>
</evidence>
<accession>A0A9Q1RCV6</accession>
<comment type="catalytic activity">
    <reaction evidence="1">
        <text>Hydrolysis of (1-&gt;3)-beta-D-glucosidic linkages in (1-&gt;3)-beta-D-glucans.</text>
        <dbReference type="EC" id="3.2.1.39"/>
    </reaction>
</comment>
<evidence type="ECO:0000256" key="4">
    <source>
        <dbReference type="ARBA" id="ARBA00022729"/>
    </source>
</evidence>
<comment type="caution">
    <text evidence="9">The sequence shown here is derived from an EMBL/GenBank/DDBJ whole genome shotgun (WGS) entry which is preliminary data.</text>
</comment>
<evidence type="ECO:0000313" key="9">
    <source>
        <dbReference type="EMBL" id="KAJ8549332.1"/>
    </source>
</evidence>
<feature type="signal peptide" evidence="8">
    <location>
        <begin position="1"/>
        <end position="34"/>
    </location>
</feature>
<dbReference type="InterPro" id="IPR017853">
    <property type="entry name" value="GH"/>
</dbReference>